<evidence type="ECO:0000256" key="1">
    <source>
        <dbReference type="ARBA" id="ARBA00006974"/>
    </source>
</evidence>
<evidence type="ECO:0000313" key="3">
    <source>
        <dbReference type="Proteomes" id="UP001359559"/>
    </source>
</evidence>
<dbReference type="InterPro" id="IPR003676">
    <property type="entry name" value="SAUR_fam"/>
</dbReference>
<sequence length="94" mass="10597">MLRSFVGKIQKGLLSYINENQLGTADVRKGYFAVVAIKDGETKRFLVELEYLSNPAFLGLLDQAKEEYGFRQQGTLAIPCRPQDLQNILDGSRM</sequence>
<dbReference type="Proteomes" id="UP001359559">
    <property type="component" value="Unassembled WGS sequence"/>
</dbReference>
<organism evidence="2 3">
    <name type="scientific">Clitoria ternatea</name>
    <name type="common">Butterfly pea</name>
    <dbReference type="NCBI Taxonomy" id="43366"/>
    <lineage>
        <taxon>Eukaryota</taxon>
        <taxon>Viridiplantae</taxon>
        <taxon>Streptophyta</taxon>
        <taxon>Embryophyta</taxon>
        <taxon>Tracheophyta</taxon>
        <taxon>Spermatophyta</taxon>
        <taxon>Magnoliopsida</taxon>
        <taxon>eudicotyledons</taxon>
        <taxon>Gunneridae</taxon>
        <taxon>Pentapetalae</taxon>
        <taxon>rosids</taxon>
        <taxon>fabids</taxon>
        <taxon>Fabales</taxon>
        <taxon>Fabaceae</taxon>
        <taxon>Papilionoideae</taxon>
        <taxon>50 kb inversion clade</taxon>
        <taxon>NPAAA clade</taxon>
        <taxon>indigoferoid/millettioid clade</taxon>
        <taxon>Phaseoleae</taxon>
        <taxon>Clitoria</taxon>
    </lineage>
</organism>
<protein>
    <submittedName>
        <fullName evidence="2">Uncharacterized protein</fullName>
    </submittedName>
</protein>
<comment type="similarity">
    <text evidence="1">Belongs to the ARG7 family.</text>
</comment>
<gene>
    <name evidence="2" type="ORF">RJT34_22530</name>
</gene>
<comment type="caution">
    <text evidence="2">The sequence shown here is derived from an EMBL/GenBank/DDBJ whole genome shotgun (WGS) entry which is preliminary data.</text>
</comment>
<dbReference type="PANTHER" id="PTHR31374:SF188">
    <property type="entry name" value="SAUR-LIKE AUXIN-RESPONSIVE FAMILY PROTEIN"/>
    <property type="match status" value="1"/>
</dbReference>
<dbReference type="GO" id="GO:0009733">
    <property type="term" value="P:response to auxin"/>
    <property type="evidence" value="ECO:0007669"/>
    <property type="project" value="InterPro"/>
</dbReference>
<dbReference type="Pfam" id="PF02519">
    <property type="entry name" value="Auxin_inducible"/>
    <property type="match status" value="1"/>
</dbReference>
<accession>A0AAN9FMI4</accession>
<proteinExistence type="inferred from homology"/>
<dbReference type="EMBL" id="JAYKXN010000006">
    <property type="protein sequence ID" value="KAK7277516.1"/>
    <property type="molecule type" value="Genomic_DNA"/>
</dbReference>
<evidence type="ECO:0000313" key="2">
    <source>
        <dbReference type="EMBL" id="KAK7277516.1"/>
    </source>
</evidence>
<keyword evidence="3" id="KW-1185">Reference proteome</keyword>
<dbReference type="AlphaFoldDB" id="A0AAN9FMI4"/>
<reference evidence="2 3" key="1">
    <citation type="submission" date="2024-01" db="EMBL/GenBank/DDBJ databases">
        <title>The genomes of 5 underutilized Papilionoideae crops provide insights into root nodulation and disease resistance.</title>
        <authorList>
            <person name="Yuan L."/>
        </authorList>
    </citation>
    <scope>NUCLEOTIDE SEQUENCE [LARGE SCALE GENOMIC DNA]</scope>
    <source>
        <strain evidence="2">LY-2023</strain>
        <tissue evidence="2">Leaf</tissue>
    </source>
</reference>
<dbReference type="PANTHER" id="PTHR31374">
    <property type="entry name" value="AUXIN-INDUCED PROTEIN-LIKE-RELATED"/>
    <property type="match status" value="1"/>
</dbReference>
<name>A0AAN9FMI4_CLITE</name>